<reference evidence="2" key="2">
    <citation type="submission" date="2020-09" db="EMBL/GenBank/DDBJ databases">
        <authorList>
            <person name="Sun Q."/>
            <person name="Ohkuma M."/>
        </authorList>
    </citation>
    <scope>NUCLEOTIDE SEQUENCE</scope>
    <source>
        <strain evidence="2">JCM 14371</strain>
    </source>
</reference>
<protein>
    <recommendedName>
        <fullName evidence="4">Lipoprotein</fullName>
    </recommendedName>
</protein>
<evidence type="ECO:0008006" key="4">
    <source>
        <dbReference type="Google" id="ProtNLM"/>
    </source>
</evidence>
<reference evidence="2" key="1">
    <citation type="journal article" date="2014" name="Int. J. Syst. Evol. Microbiol.">
        <title>Complete genome sequence of Corynebacterium casei LMG S-19264T (=DSM 44701T), isolated from a smear-ripened cheese.</title>
        <authorList>
            <consortium name="US DOE Joint Genome Institute (JGI-PGF)"/>
            <person name="Walter F."/>
            <person name="Albersmeier A."/>
            <person name="Kalinowski J."/>
            <person name="Ruckert C."/>
        </authorList>
    </citation>
    <scope>NUCLEOTIDE SEQUENCE</scope>
    <source>
        <strain evidence="2">JCM 14371</strain>
    </source>
</reference>
<keyword evidence="1" id="KW-0732">Signal</keyword>
<comment type="caution">
    <text evidence="2">The sequence shown here is derived from an EMBL/GenBank/DDBJ whole genome shotgun (WGS) entry which is preliminary data.</text>
</comment>
<name>A0A917USE0_9DEIO</name>
<feature type="chain" id="PRO_5037966353" description="Lipoprotein" evidence="1">
    <location>
        <begin position="30"/>
        <end position="507"/>
    </location>
</feature>
<dbReference type="EMBL" id="BMOE01000010">
    <property type="protein sequence ID" value="GGJ81640.1"/>
    <property type="molecule type" value="Genomic_DNA"/>
</dbReference>
<gene>
    <name evidence="2" type="ORF">GCM10008939_26970</name>
</gene>
<accession>A0A917USE0</accession>
<dbReference type="RefSeq" id="WP_188963822.1">
    <property type="nucleotide sequence ID" value="NZ_BMOE01000010.1"/>
</dbReference>
<feature type="signal peptide" evidence="1">
    <location>
        <begin position="1"/>
        <end position="29"/>
    </location>
</feature>
<dbReference type="Proteomes" id="UP000635726">
    <property type="component" value="Unassembled WGS sequence"/>
</dbReference>
<sequence>MTRTFPALHLLPLPLLAALALLPGNTAHAQTAAPPMKVTTRTCGAYTVRLAQNGFDDPPDRAAVLQGDRVVASVQDTAVEVQFCRDVTGDGVPELMLMGYSGGAHCCSTHTLYALTRPPRQLMSVFSADTPELVPRQLDGRGPLELLGLDWRFAYAYDLSFAGSPALPRVYSYLQGHYVDNTRAFPGVALGRTRRGTDIAPGEALNDYATLLVFGRAGQADTYLQGLPDTYRAWLSNYAPDIRQNLSDFGLQDWPVRAGLPAGQDRIGVGGAFSAPLTTEYLALVQDEQGSASLRLYRPQGAGITAGPALLRIPFTSDYGDGSVPNVLPVFTVRRADGRDDAVLRDARSGSVTYRVWRVNATSAVDRQDDALVVATRLMADLSSLAGHVAATYSGTPRTATQRAEAQRRVQVALARAERWRVGGPQDLPLERLGAFTVDAVWMPEDTGSSARVLATVDAGTVAADQKDEYVASERRTLTVNLSRGEDGWQVSDWTLAPREGSAPDGG</sequence>
<proteinExistence type="predicted"/>
<organism evidence="2 3">
    <name type="scientific">Deinococcus aquiradiocola</name>
    <dbReference type="NCBI Taxonomy" id="393059"/>
    <lineage>
        <taxon>Bacteria</taxon>
        <taxon>Thermotogati</taxon>
        <taxon>Deinococcota</taxon>
        <taxon>Deinococci</taxon>
        <taxon>Deinococcales</taxon>
        <taxon>Deinococcaceae</taxon>
        <taxon>Deinococcus</taxon>
    </lineage>
</organism>
<dbReference type="AlphaFoldDB" id="A0A917USE0"/>
<evidence type="ECO:0000313" key="2">
    <source>
        <dbReference type="EMBL" id="GGJ81640.1"/>
    </source>
</evidence>
<evidence type="ECO:0000313" key="3">
    <source>
        <dbReference type="Proteomes" id="UP000635726"/>
    </source>
</evidence>
<evidence type="ECO:0000256" key="1">
    <source>
        <dbReference type="SAM" id="SignalP"/>
    </source>
</evidence>
<keyword evidence="3" id="KW-1185">Reference proteome</keyword>